<proteinExistence type="inferred from homology"/>
<dbReference type="PANTHER" id="PTHR19302">
    <property type="entry name" value="GAMMA TUBULIN COMPLEX PROTEIN"/>
    <property type="match status" value="1"/>
</dbReference>
<accession>A0AAD5TI97</accession>
<dbReference type="EMBL" id="JADGJQ010000046">
    <property type="protein sequence ID" value="KAJ3175948.1"/>
    <property type="molecule type" value="Genomic_DNA"/>
</dbReference>
<dbReference type="GO" id="GO:0051321">
    <property type="term" value="P:meiotic cell cycle"/>
    <property type="evidence" value="ECO:0007669"/>
    <property type="project" value="TreeGrafter"/>
</dbReference>
<evidence type="ECO:0000259" key="8">
    <source>
        <dbReference type="Pfam" id="PF17681"/>
    </source>
</evidence>
<evidence type="ECO:0000313" key="9">
    <source>
        <dbReference type="EMBL" id="KAJ3175948.1"/>
    </source>
</evidence>
<dbReference type="GO" id="GO:0031122">
    <property type="term" value="P:cytoplasmic microtubule organization"/>
    <property type="evidence" value="ECO:0007669"/>
    <property type="project" value="TreeGrafter"/>
</dbReference>
<dbReference type="GO" id="GO:0000278">
    <property type="term" value="P:mitotic cell cycle"/>
    <property type="evidence" value="ECO:0007669"/>
    <property type="project" value="TreeGrafter"/>
</dbReference>
<dbReference type="GO" id="GO:0007020">
    <property type="term" value="P:microtubule nucleation"/>
    <property type="evidence" value="ECO:0007669"/>
    <property type="project" value="InterPro"/>
</dbReference>
<protein>
    <submittedName>
        <fullName evidence="9">Gamma-tubulin complex component 3</fullName>
    </submittedName>
</protein>
<comment type="similarity">
    <text evidence="2">Belongs to the TUBGCP family.</text>
</comment>
<dbReference type="GO" id="GO:0051011">
    <property type="term" value="F:microtubule minus-end binding"/>
    <property type="evidence" value="ECO:0007669"/>
    <property type="project" value="TreeGrafter"/>
</dbReference>
<dbReference type="Proteomes" id="UP001212152">
    <property type="component" value="Unassembled WGS sequence"/>
</dbReference>
<evidence type="ECO:0000313" key="10">
    <source>
        <dbReference type="Proteomes" id="UP001212152"/>
    </source>
</evidence>
<dbReference type="Pfam" id="PF04130">
    <property type="entry name" value="GCP_C_terminal"/>
    <property type="match status" value="1"/>
</dbReference>
<dbReference type="InterPro" id="IPR041470">
    <property type="entry name" value="GCP_N"/>
</dbReference>
<evidence type="ECO:0000256" key="3">
    <source>
        <dbReference type="ARBA" id="ARBA00022490"/>
    </source>
</evidence>
<name>A0AAD5TI97_9FUNG</name>
<dbReference type="GO" id="GO:0005874">
    <property type="term" value="C:microtubule"/>
    <property type="evidence" value="ECO:0007669"/>
    <property type="project" value="UniProtKB-KW"/>
</dbReference>
<comment type="caution">
    <text evidence="9">The sequence shown here is derived from an EMBL/GenBank/DDBJ whole genome shotgun (WGS) entry which is preliminary data.</text>
</comment>
<reference evidence="9" key="1">
    <citation type="submission" date="2020-05" db="EMBL/GenBank/DDBJ databases">
        <title>Phylogenomic resolution of chytrid fungi.</title>
        <authorList>
            <person name="Stajich J.E."/>
            <person name="Amses K."/>
            <person name="Simmons R."/>
            <person name="Seto K."/>
            <person name="Myers J."/>
            <person name="Bonds A."/>
            <person name="Quandt C.A."/>
            <person name="Barry K."/>
            <person name="Liu P."/>
            <person name="Grigoriev I."/>
            <person name="Longcore J.E."/>
            <person name="James T.Y."/>
        </authorList>
    </citation>
    <scope>NUCLEOTIDE SEQUENCE</scope>
    <source>
        <strain evidence="9">JEL0379</strain>
    </source>
</reference>
<dbReference type="InterPro" id="IPR040457">
    <property type="entry name" value="GCP_C"/>
</dbReference>
<dbReference type="Pfam" id="PF17681">
    <property type="entry name" value="GCP_N_terminal"/>
    <property type="match status" value="1"/>
</dbReference>
<keyword evidence="4" id="KW-0493">Microtubule</keyword>
<dbReference type="GO" id="GO:0000922">
    <property type="term" value="C:spindle pole"/>
    <property type="evidence" value="ECO:0007669"/>
    <property type="project" value="InterPro"/>
</dbReference>
<comment type="subcellular location">
    <subcellularLocation>
        <location evidence="1">Cytoplasm</location>
        <location evidence="1">Cytoskeleton</location>
    </subcellularLocation>
</comment>
<evidence type="ECO:0000256" key="1">
    <source>
        <dbReference type="ARBA" id="ARBA00004245"/>
    </source>
</evidence>
<sequence length="803" mass="92361">MYLLVEHFFAKTPTENGASAKDKPAVVENAYQYCMRVLRSHMETPIIPDETVIAEKITKHLTRREGSMDMAMRFTNLYQRLSSKSVLSNQWSSIYLLLALSQQADRLHGHQERLPLAASIAGPPVDHQESLKPGREGSHKHTREDFSAGTQPEKVARSDAGPAISEKDLLREVVYVFQGIDGKYMKYDSRNRTFAIDNEFQVSKPQRQILDKLAEMGWIYRLITDFVEKHKNDISGGLIRQSFCSALAREMTDYYRLIAILQSQIDPAGDEQQSSPLTLKRLYVWTLDPLKRLRSMGIVVELCTDLKGGALLSLIHNFVHHGDAFVSQFISNLMTEVSKPFFQTLARWVYEGELDDSCDEFYITQDSKTAMKDFWELRYSLREEMLPGFLDMSLATQIFKLGKSLNFIRIACKDTKFVLSRTQQGLRTEDLFAFGATRALATHVEFLYRQTNHQALNILVSTHKLKEHFQAVNKYLLLEQGDLTQYLVEAIGKELCKEGRHIYRHDLAAALENGIRLSNARYENPDILRRLDARLLETSTGDAGWDVFCIDYRVKEPIDTILSEHSMRVYRRLSCFLWKLKRVEYALGSTWKARMKLAQNLRQTSVYPDLQACLLTWAQMNHVIVQIQYHINFEALASTWADFCPCLDDINEDIDGILAKHKLYLTTLLRRSLLTLRKKGRKRAALQSIVDSILNFQLAHERLHRYGTALARGDMSCMQPDVRERSFDLSVVHANLPPLDDADEDEDEETLRSIREQLDECRKSFKESVDDLKEVLVEADADAFRGLIVRLNFNQFIWSGKAV</sequence>
<feature type="compositionally biased region" description="Basic and acidic residues" evidence="6">
    <location>
        <begin position="126"/>
        <end position="146"/>
    </location>
</feature>
<evidence type="ECO:0000259" key="7">
    <source>
        <dbReference type="Pfam" id="PF04130"/>
    </source>
</evidence>
<evidence type="ECO:0000256" key="5">
    <source>
        <dbReference type="ARBA" id="ARBA00023212"/>
    </source>
</evidence>
<dbReference type="GO" id="GO:0051225">
    <property type="term" value="P:spindle assembly"/>
    <property type="evidence" value="ECO:0007669"/>
    <property type="project" value="TreeGrafter"/>
</dbReference>
<gene>
    <name evidence="9" type="primary">TUBGCP3</name>
    <name evidence="9" type="ORF">HDU87_005612</name>
</gene>
<evidence type="ECO:0000256" key="6">
    <source>
        <dbReference type="SAM" id="MobiDB-lite"/>
    </source>
</evidence>
<feature type="domain" description="Gamma tubulin complex component protein N-terminal" evidence="8">
    <location>
        <begin position="170"/>
        <end position="460"/>
    </location>
</feature>
<dbReference type="InterPro" id="IPR007259">
    <property type="entry name" value="GCP"/>
</dbReference>
<feature type="region of interest" description="Disordered" evidence="6">
    <location>
        <begin position="120"/>
        <end position="161"/>
    </location>
</feature>
<feature type="domain" description="Gamma tubulin complex component C-terminal" evidence="7">
    <location>
        <begin position="465"/>
        <end position="796"/>
    </location>
</feature>
<dbReference type="AlphaFoldDB" id="A0AAD5TI97"/>
<keyword evidence="10" id="KW-1185">Reference proteome</keyword>
<evidence type="ECO:0000256" key="2">
    <source>
        <dbReference type="ARBA" id="ARBA00010337"/>
    </source>
</evidence>
<evidence type="ECO:0000256" key="4">
    <source>
        <dbReference type="ARBA" id="ARBA00022701"/>
    </source>
</evidence>
<keyword evidence="3" id="KW-0963">Cytoplasm</keyword>
<dbReference type="GO" id="GO:0043015">
    <property type="term" value="F:gamma-tubulin binding"/>
    <property type="evidence" value="ECO:0007669"/>
    <property type="project" value="InterPro"/>
</dbReference>
<dbReference type="GO" id="GO:0000930">
    <property type="term" value="C:gamma-tubulin complex"/>
    <property type="evidence" value="ECO:0007669"/>
    <property type="project" value="TreeGrafter"/>
</dbReference>
<dbReference type="InterPro" id="IPR042241">
    <property type="entry name" value="GCP_C_sf"/>
</dbReference>
<dbReference type="Gene3D" id="1.20.120.1900">
    <property type="entry name" value="Gamma-tubulin complex, C-terminal domain"/>
    <property type="match status" value="1"/>
</dbReference>
<organism evidence="9 10">
    <name type="scientific">Geranomyces variabilis</name>
    <dbReference type="NCBI Taxonomy" id="109894"/>
    <lineage>
        <taxon>Eukaryota</taxon>
        <taxon>Fungi</taxon>
        <taxon>Fungi incertae sedis</taxon>
        <taxon>Chytridiomycota</taxon>
        <taxon>Chytridiomycota incertae sedis</taxon>
        <taxon>Chytridiomycetes</taxon>
        <taxon>Spizellomycetales</taxon>
        <taxon>Powellomycetaceae</taxon>
        <taxon>Geranomyces</taxon>
    </lineage>
</organism>
<dbReference type="PANTHER" id="PTHR19302:SF14">
    <property type="entry name" value="GAMMA-TUBULIN COMPLEX COMPONENT 3"/>
    <property type="match status" value="1"/>
</dbReference>
<dbReference type="GO" id="GO:0005816">
    <property type="term" value="C:spindle pole body"/>
    <property type="evidence" value="ECO:0007669"/>
    <property type="project" value="UniProtKB-ARBA"/>
</dbReference>
<keyword evidence="5" id="KW-0206">Cytoskeleton</keyword>